<keyword evidence="1" id="KW-0472">Membrane</keyword>
<keyword evidence="1" id="KW-0812">Transmembrane</keyword>
<feature type="transmembrane region" description="Helical" evidence="1">
    <location>
        <begin position="45"/>
        <end position="66"/>
    </location>
</feature>
<protein>
    <submittedName>
        <fullName evidence="2">Type 4a pilus biogenesis protein PilO</fullName>
    </submittedName>
</protein>
<dbReference type="PANTHER" id="PTHR39555">
    <property type="entry name" value="FIMBRIAL ASSEMBLY PROTEIN PILO-LIKE PROTEIN-RELATED"/>
    <property type="match status" value="1"/>
</dbReference>
<dbReference type="Gene3D" id="1.10.287.540">
    <property type="entry name" value="Helix hairpin bin"/>
    <property type="match status" value="1"/>
</dbReference>
<dbReference type="InterPro" id="IPR014717">
    <property type="entry name" value="Transl_elong_EF1B/ribsomal_bS6"/>
</dbReference>
<name>A0ABW1W6H5_9GAMM</name>
<gene>
    <name evidence="2" type="ORF">ACFP58_08215</name>
</gene>
<keyword evidence="1" id="KW-1133">Transmembrane helix</keyword>
<evidence type="ECO:0000256" key="1">
    <source>
        <dbReference type="SAM" id="Phobius"/>
    </source>
</evidence>
<reference evidence="3" key="1">
    <citation type="journal article" date="2019" name="Int. J. Syst. Evol. Microbiol.">
        <title>The Global Catalogue of Microorganisms (GCM) 10K type strain sequencing project: providing services to taxonomists for standard genome sequencing and annotation.</title>
        <authorList>
            <consortium name="The Broad Institute Genomics Platform"/>
            <consortium name="The Broad Institute Genome Sequencing Center for Infectious Disease"/>
            <person name="Wu L."/>
            <person name="Ma J."/>
        </authorList>
    </citation>
    <scope>NUCLEOTIDE SEQUENCE [LARGE SCALE GENOMIC DNA]</scope>
    <source>
        <strain evidence="3">CCM 2050</strain>
    </source>
</reference>
<evidence type="ECO:0000313" key="2">
    <source>
        <dbReference type="EMBL" id="MFC6381439.1"/>
    </source>
</evidence>
<dbReference type="Gene3D" id="3.30.70.60">
    <property type="match status" value="1"/>
</dbReference>
<evidence type="ECO:0000313" key="3">
    <source>
        <dbReference type="Proteomes" id="UP001596264"/>
    </source>
</evidence>
<keyword evidence="3" id="KW-1185">Reference proteome</keyword>
<dbReference type="RefSeq" id="WP_201562515.1">
    <property type="nucleotide sequence ID" value="NZ_CAJGZK010000008.1"/>
</dbReference>
<dbReference type="PANTHER" id="PTHR39555:SF1">
    <property type="entry name" value="TYPE IV PILUS INNER MEMBRANE COMPONENT PILO"/>
    <property type="match status" value="1"/>
</dbReference>
<dbReference type="InterPro" id="IPR007445">
    <property type="entry name" value="PilO"/>
</dbReference>
<proteinExistence type="predicted"/>
<dbReference type="EMBL" id="JBHSTZ010000022">
    <property type="protein sequence ID" value="MFC6381439.1"/>
    <property type="molecule type" value="Genomic_DNA"/>
</dbReference>
<sequence>MKLTRKKTRIKLKKTMIKPKKQFDVNEFRRSFESLDSENYGSWPLPVKVTLIGFIITLIAALSWALPISSKIDEITAAESQQQTLLDSYREKESRARHLQAYQAQVIQMEAEFNTLLDQLPKDTRVSELVEGINMTGVGSNIRFQDISVEPEIENEFFIEQPIRIAALGDYHQFGSFISGLAALPRIITMHDFEVSNPQPTLDVLPELNLVLQTKTYRSKEAVPEGDAAAADAAPTADATAADAAAGGN</sequence>
<comment type="caution">
    <text evidence="2">The sequence shown here is derived from an EMBL/GenBank/DDBJ whole genome shotgun (WGS) entry which is preliminary data.</text>
</comment>
<accession>A0ABW1W6H5</accession>
<dbReference type="Pfam" id="PF04350">
    <property type="entry name" value="PilO"/>
    <property type="match status" value="1"/>
</dbReference>
<organism evidence="2 3">
    <name type="scientific">Psychrobacter glacincola</name>
    <dbReference type="NCBI Taxonomy" id="56810"/>
    <lineage>
        <taxon>Bacteria</taxon>
        <taxon>Pseudomonadati</taxon>
        <taxon>Pseudomonadota</taxon>
        <taxon>Gammaproteobacteria</taxon>
        <taxon>Moraxellales</taxon>
        <taxon>Moraxellaceae</taxon>
        <taxon>Psychrobacter</taxon>
    </lineage>
</organism>
<dbReference type="Proteomes" id="UP001596264">
    <property type="component" value="Unassembled WGS sequence"/>
</dbReference>